<dbReference type="InterPro" id="IPR051476">
    <property type="entry name" value="Bac_ResReg_Asp_Phosphatase"/>
</dbReference>
<dbReference type="InterPro" id="IPR011990">
    <property type="entry name" value="TPR-like_helical_dom_sf"/>
</dbReference>
<dbReference type="PANTHER" id="PTHR46630">
    <property type="entry name" value="TETRATRICOPEPTIDE REPEAT PROTEIN 29"/>
    <property type="match status" value="1"/>
</dbReference>
<evidence type="ECO:0000256" key="1">
    <source>
        <dbReference type="ARBA" id="ARBA00004496"/>
    </source>
</evidence>
<dbReference type="Pfam" id="PF01381">
    <property type="entry name" value="HTH_3"/>
    <property type="match status" value="1"/>
</dbReference>
<keyword evidence="2" id="KW-0963">Cytoplasm</keyword>
<reference evidence="8 9" key="1">
    <citation type="submission" date="2018-03" db="EMBL/GenBank/DDBJ databases">
        <title>Genomic Encyclopedia of Archaeal and Bacterial Type Strains, Phase II (KMG-II): from individual species to whole genera.</title>
        <authorList>
            <person name="Goeker M."/>
        </authorList>
    </citation>
    <scope>NUCLEOTIDE SEQUENCE [LARGE SCALE GENOMIC DNA]</scope>
    <source>
        <strain evidence="8 9">DSM 44946</strain>
    </source>
</reference>
<dbReference type="Gene3D" id="1.10.260.40">
    <property type="entry name" value="lambda repressor-like DNA-binding domains"/>
    <property type="match status" value="1"/>
</dbReference>
<protein>
    <submittedName>
        <fullName evidence="8">Transcriptional regulator with XRE-family HTH domain</fullName>
    </submittedName>
</protein>
<dbReference type="EMBL" id="PVNE01000014">
    <property type="protein sequence ID" value="PRX40363.1"/>
    <property type="molecule type" value="Genomic_DNA"/>
</dbReference>
<keyword evidence="3" id="KW-0677">Repeat</keyword>
<dbReference type="SUPFAM" id="SSF47413">
    <property type="entry name" value="lambda repressor-like DNA-binding domains"/>
    <property type="match status" value="1"/>
</dbReference>
<dbReference type="RefSeq" id="WP_170070445.1">
    <property type="nucleotide sequence ID" value="NZ_PVNE01000014.1"/>
</dbReference>
<evidence type="ECO:0000256" key="3">
    <source>
        <dbReference type="ARBA" id="ARBA00022737"/>
    </source>
</evidence>
<dbReference type="InterPro" id="IPR019734">
    <property type="entry name" value="TPR_rpt"/>
</dbReference>
<dbReference type="CDD" id="cd00093">
    <property type="entry name" value="HTH_XRE"/>
    <property type="match status" value="1"/>
</dbReference>
<evidence type="ECO:0000259" key="7">
    <source>
        <dbReference type="PROSITE" id="PS50943"/>
    </source>
</evidence>
<dbReference type="InterPro" id="IPR010982">
    <property type="entry name" value="Lambda_DNA-bd_dom_sf"/>
</dbReference>
<evidence type="ECO:0000256" key="2">
    <source>
        <dbReference type="ARBA" id="ARBA00022490"/>
    </source>
</evidence>
<evidence type="ECO:0000256" key="6">
    <source>
        <dbReference type="PROSITE-ProRule" id="PRU00339"/>
    </source>
</evidence>
<dbReference type="SUPFAM" id="SSF48452">
    <property type="entry name" value="TPR-like"/>
    <property type="match status" value="2"/>
</dbReference>
<dbReference type="Gene3D" id="1.25.40.10">
    <property type="entry name" value="Tetratricopeptide repeat domain"/>
    <property type="match status" value="1"/>
</dbReference>
<feature type="repeat" description="TPR" evidence="6">
    <location>
        <begin position="285"/>
        <end position="318"/>
    </location>
</feature>
<dbReference type="SMART" id="SM00028">
    <property type="entry name" value="TPR"/>
    <property type="match status" value="7"/>
</dbReference>
<evidence type="ECO:0000256" key="5">
    <source>
        <dbReference type="ARBA" id="ARBA00038253"/>
    </source>
</evidence>
<dbReference type="InterPro" id="IPR001387">
    <property type="entry name" value="Cro/C1-type_HTH"/>
</dbReference>
<proteinExistence type="inferred from homology"/>
<evidence type="ECO:0000256" key="4">
    <source>
        <dbReference type="ARBA" id="ARBA00022803"/>
    </source>
</evidence>
<comment type="subcellular location">
    <subcellularLocation>
        <location evidence="1">Cytoplasm</location>
    </subcellularLocation>
</comment>
<dbReference type="Proteomes" id="UP000237797">
    <property type="component" value="Unassembled WGS sequence"/>
</dbReference>
<comment type="caution">
    <text evidence="8">The sequence shown here is derived from an EMBL/GenBank/DDBJ whole genome shotgun (WGS) entry which is preliminary data.</text>
</comment>
<organism evidence="8 9">
    <name type="scientific">Planifilum fimeticola</name>
    <dbReference type="NCBI Taxonomy" id="201975"/>
    <lineage>
        <taxon>Bacteria</taxon>
        <taxon>Bacillati</taxon>
        <taxon>Bacillota</taxon>
        <taxon>Bacilli</taxon>
        <taxon>Bacillales</taxon>
        <taxon>Thermoactinomycetaceae</taxon>
        <taxon>Planifilum</taxon>
    </lineage>
</organism>
<comment type="similarity">
    <text evidence="5">Belongs to the Rap family.</text>
</comment>
<dbReference type="AlphaFoldDB" id="A0A2T0LE47"/>
<dbReference type="PROSITE" id="PS50943">
    <property type="entry name" value="HTH_CROC1"/>
    <property type="match status" value="1"/>
</dbReference>
<sequence length="466" mass="53818">MKIARQGGWQPIGLGNNIRRRRKILGMTQRQLAEGIISVPYLSLIENEKALPGEDILKLLARRLNTDPETLMGIRDAKKAEQFRELVEQARTALNYEEHSSSEKTIQSLRDLASTVADPDMLVQIELLELNLLEHRSTPEQSEKLLEQFEERWKSALDHPAVKVPYLRIKGNIQYRKGHFEKALHHYLAAKQHLPEITDDIEKGYVYSNLGKTYVLLAHPSMGILYADKALEIMNRHDRLLEVCNLLHLKGTCLCHIGEYNEAILLFERIIRMCNQFLLCQLFASRAYHGMGICHMKRGNYHTAIRLFHQSIRVVSPNKLPEWEIGVVHQALGYTHLNAGNLKKAKRYVKSAMRRLKDRPNLYAECLVYLGMIHHAEGDLRRFEFCYRRAIDIFLSLGIHEKTARAAQTLGEFLSRADKPYQAVRYLKIAAEHFSKLVPTVDFDSELPGWDKNERQTSKTTQHRIV</sequence>
<keyword evidence="4 6" id="KW-0802">TPR repeat</keyword>
<dbReference type="GO" id="GO:0005737">
    <property type="term" value="C:cytoplasm"/>
    <property type="evidence" value="ECO:0007669"/>
    <property type="project" value="UniProtKB-SubCell"/>
</dbReference>
<gene>
    <name evidence="8" type="ORF">CLV97_11451</name>
</gene>
<dbReference type="GO" id="GO:0003677">
    <property type="term" value="F:DNA binding"/>
    <property type="evidence" value="ECO:0007669"/>
    <property type="project" value="InterPro"/>
</dbReference>
<dbReference type="PROSITE" id="PS50005">
    <property type="entry name" value="TPR"/>
    <property type="match status" value="1"/>
</dbReference>
<evidence type="ECO:0000313" key="9">
    <source>
        <dbReference type="Proteomes" id="UP000237797"/>
    </source>
</evidence>
<dbReference type="Pfam" id="PF13424">
    <property type="entry name" value="TPR_12"/>
    <property type="match status" value="1"/>
</dbReference>
<keyword evidence="9" id="KW-1185">Reference proteome</keyword>
<feature type="domain" description="HTH cro/C1-type" evidence="7">
    <location>
        <begin position="18"/>
        <end position="71"/>
    </location>
</feature>
<evidence type="ECO:0000313" key="8">
    <source>
        <dbReference type="EMBL" id="PRX40363.1"/>
    </source>
</evidence>
<dbReference type="PANTHER" id="PTHR46630:SF1">
    <property type="entry name" value="TETRATRICOPEPTIDE REPEAT PROTEIN 29"/>
    <property type="match status" value="1"/>
</dbReference>
<dbReference type="SMART" id="SM00530">
    <property type="entry name" value="HTH_XRE"/>
    <property type="match status" value="1"/>
</dbReference>
<name>A0A2T0LE47_9BACL</name>
<accession>A0A2T0LE47</accession>